<dbReference type="Proteomes" id="UP001212152">
    <property type="component" value="Unassembled WGS sequence"/>
</dbReference>
<dbReference type="PROSITE" id="PS50089">
    <property type="entry name" value="ZF_RING_2"/>
    <property type="match status" value="1"/>
</dbReference>
<feature type="transmembrane region" description="Helical" evidence="9">
    <location>
        <begin position="16"/>
        <end position="34"/>
    </location>
</feature>
<organism evidence="11 12">
    <name type="scientific">Geranomyces variabilis</name>
    <dbReference type="NCBI Taxonomy" id="109894"/>
    <lineage>
        <taxon>Eukaryota</taxon>
        <taxon>Fungi</taxon>
        <taxon>Fungi incertae sedis</taxon>
        <taxon>Chytridiomycota</taxon>
        <taxon>Chytridiomycota incertae sedis</taxon>
        <taxon>Chytridiomycetes</taxon>
        <taxon>Spizellomycetales</taxon>
        <taxon>Powellomycetaceae</taxon>
        <taxon>Geranomyces</taxon>
    </lineage>
</organism>
<keyword evidence="6 9" id="KW-1133">Transmembrane helix</keyword>
<keyword evidence="5" id="KW-0862">Zinc</keyword>
<evidence type="ECO:0000256" key="9">
    <source>
        <dbReference type="SAM" id="Phobius"/>
    </source>
</evidence>
<feature type="transmembrane region" description="Helical" evidence="9">
    <location>
        <begin position="87"/>
        <end position="107"/>
    </location>
</feature>
<name>A0AAD5TC88_9FUNG</name>
<sequence length="318" mass="35618">MSVQVPTTGVMTPTHWVIYAKQIASAVVRITFLARFNTPCNRNMQAYFAAIIAVDALFVLPFVPVSIAEKRYPDWATSMWLALVKLLWSVCRMVAFACFIYGHVIIFRPSDCRDHSRHLYWLMVAETVDGWAMSMVEVVAWCILEYASNNSEAEPDPMERPPGGLSHRELRTLTTFFFRDQTAKSQLDEGMMVNNLEIKLDDRDRGDRQKTSGGNGAADTELVLPKLGVSPPTMASSGLECAICVEEYRPGDHLRELVCGHCFHKDCVDNWLLPDRVAESKGHRTCPLCVRLAVREALPSLRSITTAEAAAVAREFCS</sequence>
<gene>
    <name evidence="11" type="ORF">HDU87_002349</name>
</gene>
<reference evidence="11" key="1">
    <citation type="submission" date="2020-05" db="EMBL/GenBank/DDBJ databases">
        <title>Phylogenomic resolution of chytrid fungi.</title>
        <authorList>
            <person name="Stajich J.E."/>
            <person name="Amses K."/>
            <person name="Simmons R."/>
            <person name="Seto K."/>
            <person name="Myers J."/>
            <person name="Bonds A."/>
            <person name="Quandt C.A."/>
            <person name="Barry K."/>
            <person name="Liu P."/>
            <person name="Grigoriev I."/>
            <person name="Longcore J.E."/>
            <person name="James T.Y."/>
        </authorList>
    </citation>
    <scope>NUCLEOTIDE SEQUENCE</scope>
    <source>
        <strain evidence="11">JEL0379</strain>
    </source>
</reference>
<dbReference type="PANTHER" id="PTHR46539:SF1">
    <property type="entry name" value="E3 UBIQUITIN-PROTEIN LIGASE ATL42"/>
    <property type="match status" value="1"/>
</dbReference>
<dbReference type="AlphaFoldDB" id="A0AAD5TC88"/>
<dbReference type="EMBL" id="JADGJQ010000189">
    <property type="protein sequence ID" value="KAJ3166009.1"/>
    <property type="molecule type" value="Genomic_DNA"/>
</dbReference>
<feature type="transmembrane region" description="Helical" evidence="9">
    <location>
        <begin position="46"/>
        <end position="67"/>
    </location>
</feature>
<dbReference type="GO" id="GO:0008270">
    <property type="term" value="F:zinc ion binding"/>
    <property type="evidence" value="ECO:0007669"/>
    <property type="project" value="UniProtKB-KW"/>
</dbReference>
<dbReference type="Gene3D" id="3.30.40.10">
    <property type="entry name" value="Zinc/RING finger domain, C3HC4 (zinc finger)"/>
    <property type="match status" value="1"/>
</dbReference>
<dbReference type="SMART" id="SM00184">
    <property type="entry name" value="RING"/>
    <property type="match status" value="1"/>
</dbReference>
<keyword evidence="3" id="KW-0479">Metal-binding</keyword>
<dbReference type="PANTHER" id="PTHR46539">
    <property type="entry name" value="E3 UBIQUITIN-PROTEIN LIGASE ATL42"/>
    <property type="match status" value="1"/>
</dbReference>
<evidence type="ECO:0000256" key="4">
    <source>
        <dbReference type="ARBA" id="ARBA00022771"/>
    </source>
</evidence>
<evidence type="ECO:0000256" key="6">
    <source>
        <dbReference type="ARBA" id="ARBA00022989"/>
    </source>
</evidence>
<dbReference type="InterPro" id="IPR001841">
    <property type="entry name" value="Znf_RING"/>
</dbReference>
<keyword evidence="4 8" id="KW-0863">Zinc-finger</keyword>
<dbReference type="GO" id="GO:0016020">
    <property type="term" value="C:membrane"/>
    <property type="evidence" value="ECO:0007669"/>
    <property type="project" value="UniProtKB-SubCell"/>
</dbReference>
<dbReference type="InterPro" id="IPR013083">
    <property type="entry name" value="Znf_RING/FYVE/PHD"/>
</dbReference>
<evidence type="ECO:0000313" key="11">
    <source>
        <dbReference type="EMBL" id="KAJ3166009.1"/>
    </source>
</evidence>
<feature type="domain" description="RING-type" evidence="10">
    <location>
        <begin position="241"/>
        <end position="289"/>
    </location>
</feature>
<evidence type="ECO:0000256" key="5">
    <source>
        <dbReference type="ARBA" id="ARBA00022833"/>
    </source>
</evidence>
<comment type="caution">
    <text evidence="11">The sequence shown here is derived from an EMBL/GenBank/DDBJ whole genome shotgun (WGS) entry which is preliminary data.</text>
</comment>
<comment type="subcellular location">
    <subcellularLocation>
        <location evidence="1">Membrane</location>
    </subcellularLocation>
</comment>
<evidence type="ECO:0000256" key="7">
    <source>
        <dbReference type="ARBA" id="ARBA00023136"/>
    </source>
</evidence>
<evidence type="ECO:0000313" key="12">
    <source>
        <dbReference type="Proteomes" id="UP001212152"/>
    </source>
</evidence>
<evidence type="ECO:0000256" key="1">
    <source>
        <dbReference type="ARBA" id="ARBA00004370"/>
    </source>
</evidence>
<keyword evidence="7 9" id="KW-0472">Membrane</keyword>
<evidence type="ECO:0000259" key="10">
    <source>
        <dbReference type="PROSITE" id="PS50089"/>
    </source>
</evidence>
<accession>A0AAD5TC88</accession>
<proteinExistence type="predicted"/>
<evidence type="ECO:0000256" key="3">
    <source>
        <dbReference type="ARBA" id="ARBA00022723"/>
    </source>
</evidence>
<dbReference type="SUPFAM" id="SSF57850">
    <property type="entry name" value="RING/U-box"/>
    <property type="match status" value="1"/>
</dbReference>
<evidence type="ECO:0000256" key="8">
    <source>
        <dbReference type="PROSITE-ProRule" id="PRU00175"/>
    </source>
</evidence>
<keyword evidence="2 9" id="KW-0812">Transmembrane</keyword>
<dbReference type="CDD" id="cd16454">
    <property type="entry name" value="RING-H2_PA-TM-RING"/>
    <property type="match status" value="1"/>
</dbReference>
<evidence type="ECO:0000256" key="2">
    <source>
        <dbReference type="ARBA" id="ARBA00022692"/>
    </source>
</evidence>
<dbReference type="Pfam" id="PF13639">
    <property type="entry name" value="zf-RING_2"/>
    <property type="match status" value="1"/>
</dbReference>
<keyword evidence="12" id="KW-1185">Reference proteome</keyword>
<protein>
    <recommendedName>
        <fullName evidence="10">RING-type domain-containing protein</fullName>
    </recommendedName>
</protein>